<organism evidence="4 5">
    <name type="scientific">Paenibacillus oceani</name>
    <dbReference type="NCBI Taxonomy" id="2772510"/>
    <lineage>
        <taxon>Bacteria</taxon>
        <taxon>Bacillati</taxon>
        <taxon>Bacillota</taxon>
        <taxon>Bacilli</taxon>
        <taxon>Bacillales</taxon>
        <taxon>Paenibacillaceae</taxon>
        <taxon>Paenibacillus</taxon>
    </lineage>
</organism>
<dbReference type="AlphaFoldDB" id="A0A927CHW5"/>
<keyword evidence="2" id="KW-0862">Zinc</keyword>
<dbReference type="PANTHER" id="PTHR11079">
    <property type="entry name" value="CYTOSINE DEAMINASE FAMILY MEMBER"/>
    <property type="match status" value="1"/>
</dbReference>
<keyword evidence="1" id="KW-0479">Metal-binding</keyword>
<protein>
    <submittedName>
        <fullName evidence="4">Nucleoside deaminase</fullName>
    </submittedName>
</protein>
<evidence type="ECO:0000313" key="5">
    <source>
        <dbReference type="Proteomes" id="UP000639396"/>
    </source>
</evidence>
<dbReference type="GO" id="GO:0006152">
    <property type="term" value="P:purine nucleoside catabolic process"/>
    <property type="evidence" value="ECO:0007669"/>
    <property type="project" value="TreeGrafter"/>
</dbReference>
<sequence length="156" mass="17121">MNQHQQWLEQAIRLAELNVGSGGGPFAALVVKDGRIVGRGVNGVHLDHDPTAHAELLAIREACIHLETTDLSDCTLYASGEPCPMCMGTIYWARPGSVYYACSKQEAADATAFGDPLDGFYQEMLQPSQARSINMRKLESGSKLAPFYAWRDMQSE</sequence>
<dbReference type="Pfam" id="PF00383">
    <property type="entry name" value="dCMP_cyt_deam_1"/>
    <property type="match status" value="1"/>
</dbReference>
<evidence type="ECO:0000256" key="2">
    <source>
        <dbReference type="ARBA" id="ARBA00022833"/>
    </source>
</evidence>
<evidence type="ECO:0000313" key="4">
    <source>
        <dbReference type="EMBL" id="MBD2866918.1"/>
    </source>
</evidence>
<reference evidence="4" key="1">
    <citation type="submission" date="2020-09" db="EMBL/GenBank/DDBJ databases">
        <title>A novel bacterium of genus Paenibacillus, isolated from South China Sea.</title>
        <authorList>
            <person name="Huang H."/>
            <person name="Mo K."/>
            <person name="Hu Y."/>
        </authorList>
    </citation>
    <scope>NUCLEOTIDE SEQUENCE</scope>
    <source>
        <strain evidence="4">IB182363</strain>
    </source>
</reference>
<dbReference type="RefSeq" id="WP_190932532.1">
    <property type="nucleotide sequence ID" value="NZ_JACXJA010000081.1"/>
</dbReference>
<keyword evidence="5" id="KW-1185">Reference proteome</keyword>
<accession>A0A927CHW5</accession>
<evidence type="ECO:0000256" key="1">
    <source>
        <dbReference type="ARBA" id="ARBA00022723"/>
    </source>
</evidence>
<comment type="caution">
    <text evidence="4">The sequence shown here is derived from an EMBL/GenBank/DDBJ whole genome shotgun (WGS) entry which is preliminary data.</text>
</comment>
<dbReference type="InterPro" id="IPR016193">
    <property type="entry name" value="Cytidine_deaminase-like"/>
</dbReference>
<dbReference type="CDD" id="cd01285">
    <property type="entry name" value="nucleoside_deaminase"/>
    <property type="match status" value="1"/>
</dbReference>
<dbReference type="GO" id="GO:0047974">
    <property type="term" value="F:guanosine deaminase activity"/>
    <property type="evidence" value="ECO:0007669"/>
    <property type="project" value="TreeGrafter"/>
</dbReference>
<dbReference type="Gene3D" id="3.40.140.10">
    <property type="entry name" value="Cytidine Deaminase, domain 2"/>
    <property type="match status" value="1"/>
</dbReference>
<proteinExistence type="predicted"/>
<dbReference type="PANTHER" id="PTHR11079:SF161">
    <property type="entry name" value="CMP_DCMP-TYPE DEAMINASE DOMAIN-CONTAINING PROTEIN"/>
    <property type="match status" value="1"/>
</dbReference>
<gene>
    <name evidence="4" type="ORF">IDH45_33630</name>
</gene>
<name>A0A927CHW5_9BACL</name>
<dbReference type="PROSITE" id="PS00903">
    <property type="entry name" value="CYT_DCMP_DEAMINASES_1"/>
    <property type="match status" value="1"/>
</dbReference>
<dbReference type="GO" id="GO:0008270">
    <property type="term" value="F:zinc ion binding"/>
    <property type="evidence" value="ECO:0007669"/>
    <property type="project" value="InterPro"/>
</dbReference>
<dbReference type="PROSITE" id="PS51747">
    <property type="entry name" value="CYT_DCMP_DEAMINASES_2"/>
    <property type="match status" value="1"/>
</dbReference>
<dbReference type="SUPFAM" id="SSF53927">
    <property type="entry name" value="Cytidine deaminase-like"/>
    <property type="match status" value="1"/>
</dbReference>
<dbReference type="InterPro" id="IPR002125">
    <property type="entry name" value="CMP_dCMP_dom"/>
</dbReference>
<feature type="domain" description="CMP/dCMP-type deaminase" evidence="3">
    <location>
        <begin position="2"/>
        <end position="128"/>
    </location>
</feature>
<dbReference type="Proteomes" id="UP000639396">
    <property type="component" value="Unassembled WGS sequence"/>
</dbReference>
<evidence type="ECO:0000259" key="3">
    <source>
        <dbReference type="PROSITE" id="PS51747"/>
    </source>
</evidence>
<dbReference type="InterPro" id="IPR016192">
    <property type="entry name" value="APOBEC/CMP_deaminase_Zn-bd"/>
</dbReference>
<dbReference type="EMBL" id="JACXJA010000081">
    <property type="protein sequence ID" value="MBD2866918.1"/>
    <property type="molecule type" value="Genomic_DNA"/>
</dbReference>